<evidence type="ECO:0000256" key="1">
    <source>
        <dbReference type="ARBA" id="ARBA00023125"/>
    </source>
</evidence>
<dbReference type="Proteomes" id="UP001428817">
    <property type="component" value="Unassembled WGS sequence"/>
</dbReference>
<dbReference type="InterPro" id="IPR041483">
    <property type="entry name" value="TetR_C_34"/>
</dbReference>
<reference evidence="5" key="1">
    <citation type="journal article" date="2019" name="Int. J. Syst. Evol. Microbiol.">
        <title>The Global Catalogue of Microorganisms (GCM) 10K type strain sequencing project: providing services to taxonomists for standard genome sequencing and annotation.</title>
        <authorList>
            <consortium name="The Broad Institute Genomics Platform"/>
            <consortium name="The Broad Institute Genome Sequencing Center for Infectious Disease"/>
            <person name="Wu L."/>
            <person name="Ma J."/>
        </authorList>
    </citation>
    <scope>NUCLEOTIDE SEQUENCE [LARGE SCALE GENOMIC DNA]</scope>
    <source>
        <strain evidence="5">JCM 18303</strain>
    </source>
</reference>
<protein>
    <submittedName>
        <fullName evidence="4">TetR family transcriptional regulator</fullName>
    </submittedName>
</protein>
<name>A0ABP9QER1_9PSEU</name>
<dbReference type="EMBL" id="BAABJP010000021">
    <property type="protein sequence ID" value="GAA5160746.1"/>
    <property type="molecule type" value="Genomic_DNA"/>
</dbReference>
<evidence type="ECO:0000256" key="2">
    <source>
        <dbReference type="PROSITE-ProRule" id="PRU00335"/>
    </source>
</evidence>
<keyword evidence="5" id="KW-1185">Reference proteome</keyword>
<sequence length="230" mass="25501">MDSTVTNVADFRRARSPEQKAMRRTAILAAARRLALANGVRNVSLGDIAKDVGLTKSNVLRYFDTREEIYLHLATTGYRDWCERAAGRVELPEEASTEWVAASLVDCLADDPLFCDLLANAPASLEHNVSRDSAMRFKYTLLEAVDDLATSLAQQCPGLSFEQGQRVVTGTMVLASGLWPWANPPTLLKALYLEEEELARRCRIDFRTELRRLTESLVAGIRAETVVPGS</sequence>
<dbReference type="PANTHER" id="PTHR30055">
    <property type="entry name" value="HTH-TYPE TRANSCRIPTIONAL REGULATOR RUTR"/>
    <property type="match status" value="1"/>
</dbReference>
<evidence type="ECO:0000313" key="5">
    <source>
        <dbReference type="Proteomes" id="UP001428817"/>
    </source>
</evidence>
<keyword evidence="1 2" id="KW-0238">DNA-binding</keyword>
<dbReference type="InterPro" id="IPR001647">
    <property type="entry name" value="HTH_TetR"/>
</dbReference>
<dbReference type="InterPro" id="IPR050109">
    <property type="entry name" value="HTH-type_TetR-like_transc_reg"/>
</dbReference>
<dbReference type="PROSITE" id="PS50977">
    <property type="entry name" value="HTH_TETR_2"/>
    <property type="match status" value="1"/>
</dbReference>
<dbReference type="RefSeq" id="WP_185063634.1">
    <property type="nucleotide sequence ID" value="NZ_BAABJP010000021.1"/>
</dbReference>
<dbReference type="SUPFAM" id="SSF46689">
    <property type="entry name" value="Homeodomain-like"/>
    <property type="match status" value="1"/>
</dbReference>
<gene>
    <name evidence="4" type="ORF">GCM10023321_43940</name>
</gene>
<evidence type="ECO:0000313" key="4">
    <source>
        <dbReference type="EMBL" id="GAA5160746.1"/>
    </source>
</evidence>
<proteinExistence type="predicted"/>
<dbReference type="PRINTS" id="PR00455">
    <property type="entry name" value="HTHTETR"/>
</dbReference>
<evidence type="ECO:0000259" key="3">
    <source>
        <dbReference type="PROSITE" id="PS50977"/>
    </source>
</evidence>
<dbReference type="Pfam" id="PF17929">
    <property type="entry name" value="TetR_C_34"/>
    <property type="match status" value="1"/>
</dbReference>
<dbReference type="PANTHER" id="PTHR30055:SF226">
    <property type="entry name" value="HTH-TYPE TRANSCRIPTIONAL REGULATOR PKSA"/>
    <property type="match status" value="1"/>
</dbReference>
<accession>A0ABP9QER1</accession>
<feature type="domain" description="HTH tetR-type" evidence="3">
    <location>
        <begin position="21"/>
        <end position="81"/>
    </location>
</feature>
<dbReference type="InterPro" id="IPR009057">
    <property type="entry name" value="Homeodomain-like_sf"/>
</dbReference>
<comment type="caution">
    <text evidence="4">The sequence shown here is derived from an EMBL/GenBank/DDBJ whole genome shotgun (WGS) entry which is preliminary data.</text>
</comment>
<dbReference type="Pfam" id="PF00440">
    <property type="entry name" value="TetR_N"/>
    <property type="match status" value="1"/>
</dbReference>
<feature type="DNA-binding region" description="H-T-H motif" evidence="2">
    <location>
        <begin position="44"/>
        <end position="63"/>
    </location>
</feature>
<organism evidence="4 5">
    <name type="scientific">Pseudonocardia eucalypti</name>
    <dbReference type="NCBI Taxonomy" id="648755"/>
    <lineage>
        <taxon>Bacteria</taxon>
        <taxon>Bacillati</taxon>
        <taxon>Actinomycetota</taxon>
        <taxon>Actinomycetes</taxon>
        <taxon>Pseudonocardiales</taxon>
        <taxon>Pseudonocardiaceae</taxon>
        <taxon>Pseudonocardia</taxon>
    </lineage>
</organism>
<dbReference type="Gene3D" id="1.10.357.10">
    <property type="entry name" value="Tetracycline Repressor, domain 2"/>
    <property type="match status" value="1"/>
</dbReference>